<evidence type="ECO:0000313" key="1">
    <source>
        <dbReference type="EMBL" id="KAA6404076.1"/>
    </source>
</evidence>
<evidence type="ECO:0000313" key="2">
    <source>
        <dbReference type="Proteomes" id="UP000324800"/>
    </source>
</evidence>
<dbReference type="Proteomes" id="UP000324800">
    <property type="component" value="Unassembled WGS sequence"/>
</dbReference>
<dbReference type="EMBL" id="SNRW01000031">
    <property type="protein sequence ID" value="KAA6404076.1"/>
    <property type="molecule type" value="Genomic_DNA"/>
</dbReference>
<protein>
    <submittedName>
        <fullName evidence="1">Uncharacterized protein</fullName>
    </submittedName>
</protein>
<organism evidence="1 2">
    <name type="scientific">Streblomastix strix</name>
    <dbReference type="NCBI Taxonomy" id="222440"/>
    <lineage>
        <taxon>Eukaryota</taxon>
        <taxon>Metamonada</taxon>
        <taxon>Preaxostyla</taxon>
        <taxon>Oxymonadida</taxon>
        <taxon>Streblomastigidae</taxon>
        <taxon>Streblomastix</taxon>
    </lineage>
</organism>
<dbReference type="AlphaFoldDB" id="A0A5J4XB90"/>
<accession>A0A5J4XB90</accession>
<sequence>MFWQKQYGGQPGAQGPSEIQNTYDSFDNDNNIIKYVTIMNNKWRTYIQLQMEDEKNSVFNEIISVFDKLALSLSRTILEATFGNMQLFCDSIILRLNMQIDLIDKNEATYGTDIIRFMSDIEGGKLYLRAISNLILRHGFLEYSIESHLSSLIVFFLYVYAKLPAALDDFEQKMREEMCDDLMELIRVVFSHPHSLQNLILESAPHLPYQSSSLHLLLQIPLQIDNVHGDIFVKLSISALEQLFGIFEKQDQQLEQDEDDGFDKVNSVFGVCVYDSVKGRSAVTVNIKEKEEQKKSGDGKQRKKQMKSSNFIQIDPYGFYSQMQADGYKVYTTAPTSSQQDDIKRRSSSTLTNQGSIEYERIRLGSQDKQNIAEFAKRRWSIVPSNSSCDVSANTCAYALSTPKPQPLTQVRLIQQKNSDQQHQRNNTLGASLIAGTHAFYILHVLYADSNTTFRLRYSINAQYAISLW</sequence>
<gene>
    <name evidence="1" type="ORF">EZS28_000395</name>
</gene>
<reference evidence="1 2" key="1">
    <citation type="submission" date="2019-03" db="EMBL/GenBank/DDBJ databases">
        <title>Single cell metagenomics reveals metabolic interactions within the superorganism composed of flagellate Streblomastix strix and complex community of Bacteroidetes bacteria on its surface.</title>
        <authorList>
            <person name="Treitli S.C."/>
            <person name="Kolisko M."/>
            <person name="Husnik F."/>
            <person name="Keeling P."/>
            <person name="Hampl V."/>
        </authorList>
    </citation>
    <scope>NUCLEOTIDE SEQUENCE [LARGE SCALE GENOMIC DNA]</scope>
    <source>
        <strain evidence="1">ST1C</strain>
    </source>
</reference>
<name>A0A5J4XB90_9EUKA</name>
<comment type="caution">
    <text evidence="1">The sequence shown here is derived from an EMBL/GenBank/DDBJ whole genome shotgun (WGS) entry which is preliminary data.</text>
</comment>
<proteinExistence type="predicted"/>